<feature type="region of interest" description="Disordered" evidence="1">
    <location>
        <begin position="1"/>
        <end position="21"/>
    </location>
</feature>
<gene>
    <name evidence="2" type="ORF">BVDSYZ_04290</name>
</gene>
<evidence type="ECO:0000256" key="1">
    <source>
        <dbReference type="SAM" id="MobiDB-lite"/>
    </source>
</evidence>
<dbReference type="EMBL" id="CP030150">
    <property type="protein sequence ID" value="AWX71292.1"/>
    <property type="molecule type" value="Genomic_DNA"/>
</dbReference>
<evidence type="ECO:0000313" key="2">
    <source>
        <dbReference type="EMBL" id="AWX71292.1"/>
    </source>
</evidence>
<dbReference type="Proteomes" id="UP000250069">
    <property type="component" value="Chromosome"/>
</dbReference>
<evidence type="ECO:0000313" key="3">
    <source>
        <dbReference type="Proteomes" id="UP000250069"/>
    </source>
</evidence>
<protein>
    <submittedName>
        <fullName evidence="2">Uncharacterized protein</fullName>
    </submittedName>
</protein>
<sequence>MRRKNDAWSRHRRPELGASAGLKKLYGQDLNRKRQKPHPVTRCGFSYTIYNCVKNAQNKLRFLILPDMISRKRRT</sequence>
<proteinExistence type="predicted"/>
<organism evidence="2 3">
    <name type="scientific">Bacillus velezensis</name>
    <dbReference type="NCBI Taxonomy" id="492670"/>
    <lineage>
        <taxon>Bacteria</taxon>
        <taxon>Bacillati</taxon>
        <taxon>Bacillota</taxon>
        <taxon>Bacilli</taxon>
        <taxon>Bacillales</taxon>
        <taxon>Bacillaceae</taxon>
        <taxon>Bacillus</taxon>
        <taxon>Bacillus amyloliquefaciens group</taxon>
    </lineage>
</organism>
<reference evidence="2 3" key="1">
    <citation type="submission" date="2018-06" db="EMBL/GenBank/DDBJ databases">
        <title>Complete Genome Sequence of Bacillus velezensis DSYZ, a Plant Growth-Promoting Rhizobacterium with Antifungal Activity.</title>
        <authorList>
            <person name="Du B."/>
            <person name="Ding Y."/>
            <person name="Liu K."/>
            <person name="Yao L."/>
            <person name="Wang C."/>
            <person name="Li H."/>
            <person name="Liu H."/>
        </authorList>
    </citation>
    <scope>NUCLEOTIDE SEQUENCE [LARGE SCALE GENOMIC DNA]</scope>
    <source>
        <strain evidence="2 3">DSYZ</strain>
    </source>
</reference>
<dbReference type="AlphaFoldDB" id="A0ABC8D255"/>
<name>A0ABC8D255_BACVE</name>
<accession>A0ABC8D255</accession>